<proteinExistence type="predicted"/>
<name>A0A9D4GN13_DREPO</name>
<dbReference type="AlphaFoldDB" id="A0A9D4GN13"/>
<dbReference type="InterPro" id="IPR027897">
    <property type="entry name" value="DUF4559"/>
</dbReference>
<comment type="caution">
    <text evidence="1">The sequence shown here is derived from an EMBL/GenBank/DDBJ whole genome shotgun (WGS) entry which is preliminary data.</text>
</comment>
<dbReference type="PANTHER" id="PTHR35083">
    <property type="entry name" value="RGD1565685 PROTEIN"/>
    <property type="match status" value="1"/>
</dbReference>
<dbReference type="Pfam" id="PF15112">
    <property type="entry name" value="DUF4559"/>
    <property type="match status" value="1"/>
</dbReference>
<dbReference type="Proteomes" id="UP000828390">
    <property type="component" value="Unassembled WGS sequence"/>
</dbReference>
<evidence type="ECO:0000313" key="2">
    <source>
        <dbReference type="Proteomes" id="UP000828390"/>
    </source>
</evidence>
<accession>A0A9D4GN13</accession>
<organism evidence="1 2">
    <name type="scientific">Dreissena polymorpha</name>
    <name type="common">Zebra mussel</name>
    <name type="synonym">Mytilus polymorpha</name>
    <dbReference type="NCBI Taxonomy" id="45954"/>
    <lineage>
        <taxon>Eukaryota</taxon>
        <taxon>Metazoa</taxon>
        <taxon>Spiralia</taxon>
        <taxon>Lophotrochozoa</taxon>
        <taxon>Mollusca</taxon>
        <taxon>Bivalvia</taxon>
        <taxon>Autobranchia</taxon>
        <taxon>Heteroconchia</taxon>
        <taxon>Euheterodonta</taxon>
        <taxon>Imparidentia</taxon>
        <taxon>Neoheterodontei</taxon>
        <taxon>Myida</taxon>
        <taxon>Dreissenoidea</taxon>
        <taxon>Dreissenidae</taxon>
        <taxon>Dreissena</taxon>
    </lineage>
</organism>
<sequence length="178" mass="20752">MEERLRTKEMQNWLKCWIATFKIRDVIAQLAKDGFEAFYDHIRRDMSAKHGINEADTCSRHAVGMQYSSKCSDQSKCRLCFGICQYIWDNHRFKKGNLKGPSWSNTDYTKWCTDAWQLAKCYMAATGYKDVLSAYTTDFNGIVGALYNCTWMQNYFTDDLSQTNNICTKVFMNYSLGF</sequence>
<dbReference type="EMBL" id="JAIWYP010000005">
    <property type="protein sequence ID" value="KAH3818396.1"/>
    <property type="molecule type" value="Genomic_DNA"/>
</dbReference>
<dbReference type="PANTHER" id="PTHR35083:SF1">
    <property type="entry name" value="RGD1565685 PROTEIN"/>
    <property type="match status" value="1"/>
</dbReference>
<keyword evidence="2" id="KW-1185">Reference proteome</keyword>
<reference evidence="1" key="2">
    <citation type="submission" date="2020-11" db="EMBL/GenBank/DDBJ databases">
        <authorList>
            <person name="McCartney M.A."/>
            <person name="Auch B."/>
            <person name="Kono T."/>
            <person name="Mallez S."/>
            <person name="Becker A."/>
            <person name="Gohl D.M."/>
            <person name="Silverstein K.A.T."/>
            <person name="Koren S."/>
            <person name="Bechman K.B."/>
            <person name="Herman A."/>
            <person name="Abrahante J.E."/>
            <person name="Garbe J."/>
        </authorList>
    </citation>
    <scope>NUCLEOTIDE SEQUENCE</scope>
    <source>
        <strain evidence="1">Duluth1</strain>
        <tissue evidence="1">Whole animal</tissue>
    </source>
</reference>
<protein>
    <submittedName>
        <fullName evidence="1">Uncharacterized protein</fullName>
    </submittedName>
</protein>
<evidence type="ECO:0000313" key="1">
    <source>
        <dbReference type="EMBL" id="KAH3818396.1"/>
    </source>
</evidence>
<gene>
    <name evidence="1" type="ORF">DPMN_120006</name>
</gene>
<reference evidence="1" key="1">
    <citation type="journal article" date="2019" name="bioRxiv">
        <title>The Genome of the Zebra Mussel, Dreissena polymorpha: A Resource for Invasive Species Research.</title>
        <authorList>
            <person name="McCartney M.A."/>
            <person name="Auch B."/>
            <person name="Kono T."/>
            <person name="Mallez S."/>
            <person name="Zhang Y."/>
            <person name="Obille A."/>
            <person name="Becker A."/>
            <person name="Abrahante J.E."/>
            <person name="Garbe J."/>
            <person name="Badalamenti J.P."/>
            <person name="Herman A."/>
            <person name="Mangelson H."/>
            <person name="Liachko I."/>
            <person name="Sullivan S."/>
            <person name="Sone E.D."/>
            <person name="Koren S."/>
            <person name="Silverstein K.A.T."/>
            <person name="Beckman K.B."/>
            <person name="Gohl D.M."/>
        </authorList>
    </citation>
    <scope>NUCLEOTIDE SEQUENCE</scope>
    <source>
        <strain evidence="1">Duluth1</strain>
        <tissue evidence="1">Whole animal</tissue>
    </source>
</reference>